<gene>
    <name evidence="1 3 4" type="ORF">SRAE_1000329000</name>
</gene>
<evidence type="ECO:0000313" key="3">
    <source>
        <dbReference type="WBParaSite" id="SRAE_1000329000.1"/>
    </source>
</evidence>
<reference evidence="1 2" key="1">
    <citation type="submission" date="2014-09" db="EMBL/GenBank/DDBJ databases">
        <authorList>
            <person name="Martin A.A."/>
        </authorList>
    </citation>
    <scope>NUCLEOTIDE SEQUENCE</scope>
    <source>
        <strain evidence="2">ED321</strain>
        <strain evidence="1">ED321 Heterogonic</strain>
    </source>
</reference>
<keyword evidence="2" id="KW-1185">Reference proteome</keyword>
<evidence type="ECO:0000313" key="4">
    <source>
        <dbReference type="WormBase" id="SRAE_1000329000"/>
    </source>
</evidence>
<dbReference type="RefSeq" id="XP_024504238.1">
    <property type="nucleotide sequence ID" value="XM_024650463.1"/>
</dbReference>
<organism evidence="1">
    <name type="scientific">Strongyloides ratti</name>
    <name type="common">Parasitic roundworm</name>
    <dbReference type="NCBI Taxonomy" id="34506"/>
    <lineage>
        <taxon>Eukaryota</taxon>
        <taxon>Metazoa</taxon>
        <taxon>Ecdysozoa</taxon>
        <taxon>Nematoda</taxon>
        <taxon>Chromadorea</taxon>
        <taxon>Rhabditida</taxon>
        <taxon>Tylenchina</taxon>
        <taxon>Panagrolaimomorpha</taxon>
        <taxon>Strongyloidoidea</taxon>
        <taxon>Strongyloididae</taxon>
        <taxon>Strongyloides</taxon>
    </lineage>
</organism>
<protein>
    <submittedName>
        <fullName evidence="1 3">Uncharacterized protein</fullName>
    </submittedName>
</protein>
<name>A0A090L5N7_STRRB</name>
<sequence>MDNPKHISFVKFMEYDFVRKCLYKNVHLLTDIENLAKSTNELQYFFENDKIKKDIMWLKDDQYLSVNVEEELMQISDIPILEKITFQKDTKSSELLSTASQYHGEIILYKNQLTFDVNFNVTEITYEERTKIVEKFIEELNLNDQLRKDATTLKFINSCNQNSSMILQALSLMNHSNIKRIEIPTNTLLNDQYICRKKFPLKKIFQGFPNLHEVSLYVPNHKCNYIDVIDEENVIAYIIKNLSRKKNATLIFNNIDPCNYSMTKSIETIYKFSGQYNVEIKVELNSSFSDYYSISEVFFHPIELWYSINKIVISDSHIISGPKRYIKSMIYLKFFVTLEKLMLSFNNFDIKQGIFPVYKLYPEVFSLKHFNQLKKITLYFSLSSCDGYDKMVKLFQNNLIFLGSLMPNTIEELEIINGYELSTEVTEVLHKNMPNIKVLYTNDVTFKDNDCLCSFKNLKFFISKGCPFIKVPKTVELVVVGHRYFHVSRRKQSPCQKIIKHYSERFSKYLYDITGKYIFFNDITKWSQYKFMIQNIFY</sequence>
<dbReference type="WBParaSite" id="SRAE_1000329000.1">
    <property type="protein sequence ID" value="SRAE_1000329000.1"/>
    <property type="gene ID" value="WBGene00259907"/>
</dbReference>
<dbReference type="Proteomes" id="UP000035682">
    <property type="component" value="Unplaced"/>
</dbReference>
<proteinExistence type="predicted"/>
<evidence type="ECO:0000313" key="2">
    <source>
        <dbReference type="Proteomes" id="UP000035682"/>
    </source>
</evidence>
<evidence type="ECO:0000313" key="1">
    <source>
        <dbReference type="EMBL" id="CEF65037.1"/>
    </source>
</evidence>
<dbReference type="EMBL" id="LN609528">
    <property type="protein sequence ID" value="CEF65037.1"/>
    <property type="molecule type" value="Genomic_DNA"/>
</dbReference>
<dbReference type="AlphaFoldDB" id="A0A090L5N7"/>
<accession>A0A090L5N7</accession>
<reference evidence="3" key="2">
    <citation type="submission" date="2020-12" db="UniProtKB">
        <authorList>
            <consortium name="WormBaseParasite"/>
        </authorList>
    </citation>
    <scope>IDENTIFICATION</scope>
</reference>
<dbReference type="GeneID" id="36377402"/>
<dbReference type="WormBase" id="SRAE_1000329000">
    <property type="protein sequence ID" value="SRP06238"/>
    <property type="gene ID" value="WBGene00259907"/>
</dbReference>
<dbReference type="CTD" id="36377402"/>